<gene>
    <name evidence="1" type="ORF">EA187_06355</name>
</gene>
<dbReference type="EMBL" id="SADD01000002">
    <property type="protein sequence ID" value="RVU46755.1"/>
    <property type="molecule type" value="Genomic_DNA"/>
</dbReference>
<keyword evidence="2" id="KW-1185">Reference proteome</keyword>
<evidence type="ECO:0000313" key="1">
    <source>
        <dbReference type="EMBL" id="RVU46755.1"/>
    </source>
</evidence>
<proteinExistence type="predicted"/>
<sequence>MGWNVPGAPRLLTATLGLCTVVGITACNEYPVQLTRSTSAIEFIQPQTANGTNKADILWMIDNSGSMCQEQKLLREGFADFVEILGEVNLDFHIGVTTTHFVDDTVDRGREPIAEPGYLQSTPQPIPGADNTCYYGLNEDGSLNLNDMSPILDSIAIAVECTTNPGDYQDLLNPPLSELRCTFDEFNWPEECTGDARLAESYFPPSSAYRPIPKVLRAEDYTDERGELEVNRLAEDFACMSLVGVRGWGFEQGLAAVARAFSPELTGGPDGDPSQYPNAGFLRPDAETGVIFVSDENDCSHDGTLDYQTYCGVSECTYQENLGDAGALLQVNTLRDELLANIAASRGVNSVDPNTEVIMASIHGRDRRFLEPRPEPDCQPKTANAGDHVPISCASVNGEAYSGHRYAEFISAFERSFPKAPSENEPMTGLICSDFTRALDQIADLFSPKASACIDDIYACDGPEAACPANPFTGEAGTCRPYPVEAGVDPLGTYYCDTGLQVRMKLPAAGAEADLTRLETTQYCLEGTIGMPEYPRGCVVDPANYQLNACPGGRSGVIIDWNDEQWFNILSGLEVEARYARLPSER</sequence>
<evidence type="ECO:0008006" key="3">
    <source>
        <dbReference type="Google" id="ProtNLM"/>
    </source>
</evidence>
<organism evidence="1 2">
    <name type="scientific">Lujinxingia sediminis</name>
    <dbReference type="NCBI Taxonomy" id="2480984"/>
    <lineage>
        <taxon>Bacteria</taxon>
        <taxon>Deltaproteobacteria</taxon>
        <taxon>Bradymonadales</taxon>
        <taxon>Lujinxingiaceae</taxon>
        <taxon>Lujinxingia</taxon>
    </lineage>
</organism>
<comment type="caution">
    <text evidence="1">The sequence shown here is derived from an EMBL/GenBank/DDBJ whole genome shotgun (WGS) entry which is preliminary data.</text>
</comment>
<dbReference type="Proteomes" id="UP000282926">
    <property type="component" value="Unassembled WGS sequence"/>
</dbReference>
<dbReference type="RefSeq" id="WP_127779602.1">
    <property type="nucleotide sequence ID" value="NZ_SADD01000002.1"/>
</dbReference>
<evidence type="ECO:0000313" key="2">
    <source>
        <dbReference type="Proteomes" id="UP000282926"/>
    </source>
</evidence>
<name>A0ABY0CUL3_9DELT</name>
<protein>
    <recommendedName>
        <fullName evidence="3">VWA domain-containing protein</fullName>
    </recommendedName>
</protein>
<accession>A0ABY0CUL3</accession>
<reference evidence="1 2" key="1">
    <citation type="submission" date="2019-01" db="EMBL/GenBank/DDBJ databases">
        <title>Lujinxingia litoralis gen. nov., sp. nov. and Lujinxingia sediminis gen. nov., sp. nov., new members in the order Bradymonadales, isolated from coastal sediment.</title>
        <authorList>
            <person name="Li C.-M."/>
        </authorList>
    </citation>
    <scope>NUCLEOTIDE SEQUENCE [LARGE SCALE GENOMIC DNA]</scope>
    <source>
        <strain evidence="1 2">SEH01</strain>
    </source>
</reference>